<feature type="region of interest" description="Disordered" evidence="3">
    <location>
        <begin position="74"/>
        <end position="98"/>
    </location>
</feature>
<dbReference type="OrthoDB" id="5407351at2759"/>
<dbReference type="Proteomes" id="UP000800035">
    <property type="component" value="Unassembled WGS sequence"/>
</dbReference>
<accession>A0A6A5TH48</accession>
<dbReference type="EMBL" id="ML977017">
    <property type="protein sequence ID" value="KAF1951454.1"/>
    <property type="molecule type" value="Genomic_DNA"/>
</dbReference>
<proteinExistence type="predicted"/>
<evidence type="ECO:0000256" key="3">
    <source>
        <dbReference type="SAM" id="MobiDB-lite"/>
    </source>
</evidence>
<gene>
    <name evidence="4" type="ORF">CC80DRAFT_424639</name>
</gene>
<evidence type="ECO:0000256" key="2">
    <source>
        <dbReference type="ARBA" id="ARBA00022803"/>
    </source>
</evidence>
<dbReference type="GO" id="GO:0005778">
    <property type="term" value="C:peroxisomal membrane"/>
    <property type="evidence" value="ECO:0007669"/>
    <property type="project" value="TreeGrafter"/>
</dbReference>
<evidence type="ECO:0008006" key="6">
    <source>
        <dbReference type="Google" id="ProtNLM"/>
    </source>
</evidence>
<keyword evidence="5" id="KW-1185">Reference proteome</keyword>
<dbReference type="GO" id="GO:0005829">
    <property type="term" value="C:cytosol"/>
    <property type="evidence" value="ECO:0007669"/>
    <property type="project" value="TreeGrafter"/>
</dbReference>
<dbReference type="PANTHER" id="PTHR10130:SF0">
    <property type="entry name" value="GH08708P"/>
    <property type="match status" value="1"/>
</dbReference>
<feature type="region of interest" description="Disordered" evidence="3">
    <location>
        <begin position="375"/>
        <end position="396"/>
    </location>
</feature>
<dbReference type="InterPro" id="IPR024111">
    <property type="entry name" value="PEX5/PEX5L"/>
</dbReference>
<dbReference type="GO" id="GO:0016560">
    <property type="term" value="P:protein import into peroxisome matrix, docking"/>
    <property type="evidence" value="ECO:0007669"/>
    <property type="project" value="TreeGrafter"/>
</dbReference>
<keyword evidence="1" id="KW-0677">Repeat</keyword>
<evidence type="ECO:0000313" key="4">
    <source>
        <dbReference type="EMBL" id="KAF1951454.1"/>
    </source>
</evidence>
<reference evidence="4" key="1">
    <citation type="journal article" date="2020" name="Stud. Mycol.">
        <title>101 Dothideomycetes genomes: a test case for predicting lifestyles and emergence of pathogens.</title>
        <authorList>
            <person name="Haridas S."/>
            <person name="Albert R."/>
            <person name="Binder M."/>
            <person name="Bloem J."/>
            <person name="Labutti K."/>
            <person name="Salamov A."/>
            <person name="Andreopoulos B."/>
            <person name="Baker S."/>
            <person name="Barry K."/>
            <person name="Bills G."/>
            <person name="Bluhm B."/>
            <person name="Cannon C."/>
            <person name="Castanera R."/>
            <person name="Culley D."/>
            <person name="Daum C."/>
            <person name="Ezra D."/>
            <person name="Gonzalez J."/>
            <person name="Henrissat B."/>
            <person name="Kuo A."/>
            <person name="Liang C."/>
            <person name="Lipzen A."/>
            <person name="Lutzoni F."/>
            <person name="Magnuson J."/>
            <person name="Mondo S."/>
            <person name="Nolan M."/>
            <person name="Ohm R."/>
            <person name="Pangilinan J."/>
            <person name="Park H.-J."/>
            <person name="Ramirez L."/>
            <person name="Alfaro M."/>
            <person name="Sun H."/>
            <person name="Tritt A."/>
            <person name="Yoshinaga Y."/>
            <person name="Zwiers L.-H."/>
            <person name="Turgeon B."/>
            <person name="Goodwin S."/>
            <person name="Spatafora J."/>
            <person name="Crous P."/>
            <person name="Grigoriev I."/>
        </authorList>
    </citation>
    <scope>NUCLEOTIDE SEQUENCE</scope>
    <source>
        <strain evidence="4">CBS 675.92</strain>
    </source>
</reference>
<dbReference type="GO" id="GO:0005052">
    <property type="term" value="F:peroxisome matrix targeting signal-1 binding"/>
    <property type="evidence" value="ECO:0007669"/>
    <property type="project" value="TreeGrafter"/>
</dbReference>
<protein>
    <recommendedName>
        <fullName evidence="6">Peroxin 20</fullName>
    </recommendedName>
</protein>
<evidence type="ECO:0000313" key="5">
    <source>
        <dbReference type="Proteomes" id="UP000800035"/>
    </source>
</evidence>
<dbReference type="PANTHER" id="PTHR10130">
    <property type="entry name" value="PEROXISOMAL TARGETING SIGNAL 1 RECEPTOR PEX5"/>
    <property type="match status" value="1"/>
</dbReference>
<organism evidence="4 5">
    <name type="scientific">Byssothecium circinans</name>
    <dbReference type="NCBI Taxonomy" id="147558"/>
    <lineage>
        <taxon>Eukaryota</taxon>
        <taxon>Fungi</taxon>
        <taxon>Dikarya</taxon>
        <taxon>Ascomycota</taxon>
        <taxon>Pezizomycotina</taxon>
        <taxon>Dothideomycetes</taxon>
        <taxon>Pleosporomycetidae</taxon>
        <taxon>Pleosporales</taxon>
        <taxon>Massarineae</taxon>
        <taxon>Massarinaceae</taxon>
        <taxon>Byssothecium</taxon>
    </lineage>
</organism>
<evidence type="ECO:0000256" key="1">
    <source>
        <dbReference type="ARBA" id="ARBA00022737"/>
    </source>
</evidence>
<sequence>MAEALCGPSNALQQFQKHTSVDRTLQQDRLVGRGSPAQAFRSSPGPAAGAVDSEFEAFQAGHTGLLQPDVRPHPPAQFARPQLPPQFTHPQAHAPQGSDWASDFQRLTLSHTSPIQQQQHHAPIANAASSWHQDFMAQQAPVAQAPTFQQQNGFGGMGGYGYQRGNAFAGMNGAVGMGANGISQVAQGKQRAQDQAPQFDEAAFEKAFAQVDQNIVEETTGLVSEGRQTALDGQQNHASGDYQAILPGLEEENKATIYAASQLRSAIDMGNHLEATLHFQHLETLEQTNRLTQNPSEARLVIDVLQKISNRAGPELQEMKVKADTLTRAINERLMSTYPLLSTRTQMTLNVDNEWEELEVAGYTRSPVPERVLEPQQPEPMQEEAKPEQQPTNDNDEMAQTAGQLLERVADNTSEKFQNSQFLDLMRRLRDREVRVEGDKMVEVSDNVPPPTSMSIPAIFSTQQQTQTVFNQEAQGLFSPPNAATVIPDIDPEILNHAATDFNIPVYDQHQEYAEPFPSEASRSFFPRRSTKDPLTDEISDQFRYYNVNAAYHK</sequence>
<name>A0A6A5TH48_9PLEO</name>
<keyword evidence="2" id="KW-0802">TPR repeat</keyword>
<dbReference type="AlphaFoldDB" id="A0A6A5TH48"/>
<dbReference type="Gene3D" id="6.10.280.230">
    <property type="match status" value="1"/>
</dbReference>